<dbReference type="GO" id="GO:0005886">
    <property type="term" value="C:plasma membrane"/>
    <property type="evidence" value="ECO:0007669"/>
    <property type="project" value="InterPro"/>
</dbReference>
<dbReference type="PANTHER" id="PTHR33929">
    <property type="entry name" value="MEMBRANE-ASSOCIATED KINASE REGULATOR 2-RELATED"/>
    <property type="match status" value="1"/>
</dbReference>
<evidence type="ECO:0000256" key="1">
    <source>
        <dbReference type="SAM" id="MobiDB-lite"/>
    </source>
</evidence>
<organism evidence="2 3">
    <name type="scientific">Actinidia rufa</name>
    <dbReference type="NCBI Taxonomy" id="165716"/>
    <lineage>
        <taxon>Eukaryota</taxon>
        <taxon>Viridiplantae</taxon>
        <taxon>Streptophyta</taxon>
        <taxon>Embryophyta</taxon>
        <taxon>Tracheophyta</taxon>
        <taxon>Spermatophyta</taxon>
        <taxon>Magnoliopsida</taxon>
        <taxon>eudicotyledons</taxon>
        <taxon>Gunneridae</taxon>
        <taxon>Pentapetalae</taxon>
        <taxon>asterids</taxon>
        <taxon>Ericales</taxon>
        <taxon>Actinidiaceae</taxon>
        <taxon>Actinidia</taxon>
    </lineage>
</organism>
<dbReference type="Proteomes" id="UP000585474">
    <property type="component" value="Unassembled WGS sequence"/>
</dbReference>
<proteinExistence type="predicted"/>
<accession>A0A7J0GNZ6</accession>
<reference evidence="2 3" key="1">
    <citation type="submission" date="2019-07" db="EMBL/GenBank/DDBJ databases">
        <title>De Novo Assembly of kiwifruit Actinidia rufa.</title>
        <authorList>
            <person name="Sugita-Konishi S."/>
            <person name="Sato K."/>
            <person name="Mori E."/>
            <person name="Abe Y."/>
            <person name="Kisaki G."/>
            <person name="Hamano K."/>
            <person name="Suezawa K."/>
            <person name="Otani M."/>
            <person name="Fukuda T."/>
            <person name="Manabe T."/>
            <person name="Gomi K."/>
            <person name="Tabuchi M."/>
            <person name="Akimitsu K."/>
            <person name="Kataoka I."/>
        </authorList>
    </citation>
    <scope>NUCLEOTIDE SEQUENCE [LARGE SCALE GENOMIC DNA]</scope>
    <source>
        <strain evidence="3">cv. Fuchu</strain>
    </source>
</reference>
<dbReference type="OrthoDB" id="9411774at2759"/>
<dbReference type="EMBL" id="BJWL01000023">
    <property type="protein sequence ID" value="GFZ12503.1"/>
    <property type="molecule type" value="Genomic_DNA"/>
</dbReference>
<evidence type="ECO:0000313" key="3">
    <source>
        <dbReference type="Proteomes" id="UP000585474"/>
    </source>
</evidence>
<name>A0A7J0GNZ6_9ERIC</name>
<dbReference type="InterPro" id="IPR039619">
    <property type="entry name" value="MAKR2/5"/>
</dbReference>
<keyword evidence="3" id="KW-1185">Reference proteome</keyword>
<dbReference type="AlphaFoldDB" id="A0A7J0GNZ6"/>
<dbReference type="PANTHER" id="PTHR33929:SF1">
    <property type="entry name" value="MEMBRANE-ASSOCIATED KINASE REGULATOR 2-RELATED"/>
    <property type="match status" value="1"/>
</dbReference>
<gene>
    <name evidence="2" type="ORF">Acr_23g0008880</name>
</gene>
<sequence>MFFKGQLVPVELSSINELNAKPQFSLFKSATKFRVLMLKMKKSKVNMAEKTDLKHEEPQNKPNQSQSKLFMVKLKKYLKSETQKYQNESDSEVLMRNVWKSVSLVSGIGWAQNESQENEDLSEPKRRNVFGSGQAVGGHKRSHFVAKIAESLVAKKCGKSLIDFNLPAPIEVDDFSTQLEVSAVSDVESVN</sequence>
<protein>
    <submittedName>
        <fullName evidence="2">Uncharacterized protein</fullName>
    </submittedName>
</protein>
<evidence type="ECO:0000313" key="2">
    <source>
        <dbReference type="EMBL" id="GFZ12503.1"/>
    </source>
</evidence>
<feature type="region of interest" description="Disordered" evidence="1">
    <location>
        <begin position="115"/>
        <end position="136"/>
    </location>
</feature>
<comment type="caution">
    <text evidence="2">The sequence shown here is derived from an EMBL/GenBank/DDBJ whole genome shotgun (WGS) entry which is preliminary data.</text>
</comment>